<name>A0AAU9LFA2_9STRA</name>
<protein>
    <recommendedName>
        <fullName evidence="3">Chorein N-terminal domain-containing protein</fullName>
    </recommendedName>
</protein>
<reference evidence="1" key="1">
    <citation type="submission" date="2021-11" db="EMBL/GenBank/DDBJ databases">
        <authorList>
            <person name="Islam A."/>
            <person name="Islam S."/>
            <person name="Flora M.S."/>
            <person name="Rahman M."/>
            <person name="Ziaur R.M."/>
            <person name="Epstein J.H."/>
            <person name="Hassan M."/>
            <person name="Klassen M."/>
            <person name="Woodard K."/>
            <person name="Webb A."/>
            <person name="Webby R.J."/>
            <person name="El Zowalaty M.E."/>
        </authorList>
    </citation>
    <scope>NUCLEOTIDE SEQUENCE</scope>
    <source>
        <strain evidence="1">Pbs3</strain>
    </source>
</reference>
<dbReference type="AlphaFoldDB" id="A0AAU9LFA2"/>
<comment type="caution">
    <text evidence="1">The sequence shown here is derived from an EMBL/GenBank/DDBJ whole genome shotgun (WGS) entry which is preliminary data.</text>
</comment>
<dbReference type="Proteomes" id="UP001160483">
    <property type="component" value="Unassembled WGS sequence"/>
</dbReference>
<organism evidence="1 2">
    <name type="scientific">Peronospora belbahrii</name>
    <dbReference type="NCBI Taxonomy" id="622444"/>
    <lineage>
        <taxon>Eukaryota</taxon>
        <taxon>Sar</taxon>
        <taxon>Stramenopiles</taxon>
        <taxon>Oomycota</taxon>
        <taxon>Peronosporomycetes</taxon>
        <taxon>Peronosporales</taxon>
        <taxon>Peronosporaceae</taxon>
        <taxon>Peronospora</taxon>
    </lineage>
</organism>
<gene>
    <name evidence="1" type="ORF">PBS003_LOCUS8922</name>
</gene>
<proteinExistence type="predicted"/>
<evidence type="ECO:0000313" key="1">
    <source>
        <dbReference type="EMBL" id="CAH0482326.1"/>
    </source>
</evidence>
<dbReference type="EMBL" id="CAKKTJ010000333">
    <property type="protein sequence ID" value="CAH0482326.1"/>
    <property type="molecule type" value="Genomic_DNA"/>
</dbReference>
<evidence type="ECO:0008006" key="3">
    <source>
        <dbReference type="Google" id="ProtNLM"/>
    </source>
</evidence>
<evidence type="ECO:0000313" key="2">
    <source>
        <dbReference type="Proteomes" id="UP001160483"/>
    </source>
</evidence>
<sequence>MFLKRYVHVVLDAVLGSYIKNIDPTTLQISIWNGKIEIEALELQPDAFPLMNQYEWIYKMSVYLYKFIKRIGHN</sequence>
<accession>A0AAU9LFA2</accession>